<evidence type="ECO:0000256" key="3">
    <source>
        <dbReference type="ARBA" id="ARBA00012257"/>
    </source>
</evidence>
<accession>A0A6I4MV39</accession>
<dbReference type="PANTHER" id="PTHR43466">
    <property type="entry name" value="2-OXO-4-HYDROXY-4-CARBOXY-5-UREIDOIMIDAZOLINE DECARBOXYLASE-RELATED"/>
    <property type="match status" value="1"/>
</dbReference>
<dbReference type="InterPro" id="IPR036778">
    <property type="entry name" value="OHCU_decarboxylase_sf"/>
</dbReference>
<dbReference type="Gene3D" id="1.10.3330.10">
    <property type="entry name" value="Oxo-4-hydroxy-4-carboxy-5-ureidoimidazoline decarboxylase"/>
    <property type="match status" value="1"/>
</dbReference>
<dbReference type="Pfam" id="PF09349">
    <property type="entry name" value="OHCU_decarbox"/>
    <property type="match status" value="1"/>
</dbReference>
<keyword evidence="9" id="KW-1185">Reference proteome</keyword>
<dbReference type="GO" id="GO:0019628">
    <property type="term" value="P:urate catabolic process"/>
    <property type="evidence" value="ECO:0007669"/>
    <property type="project" value="TreeGrafter"/>
</dbReference>
<keyword evidence="4" id="KW-0659">Purine metabolism</keyword>
<evidence type="ECO:0000313" key="8">
    <source>
        <dbReference type="EMBL" id="MWA06176.1"/>
    </source>
</evidence>
<feature type="domain" description="Oxo-4-hydroxy-4-carboxy-5-ureidoimidazoline decarboxylase" evidence="7">
    <location>
        <begin position="71"/>
        <end position="213"/>
    </location>
</feature>
<dbReference type="NCBIfam" id="TIGR03180">
    <property type="entry name" value="UraD_2"/>
    <property type="match status" value="1"/>
</dbReference>
<dbReference type="EMBL" id="WBMS02000046">
    <property type="protein sequence ID" value="MWA06176.1"/>
    <property type="molecule type" value="Genomic_DNA"/>
</dbReference>
<keyword evidence="6 8" id="KW-0456">Lyase</keyword>
<protein>
    <recommendedName>
        <fullName evidence="3">2-oxo-4-hydroxy-4-carboxy-5-ureidoimidazoline decarboxylase</fullName>
        <ecNumber evidence="3">4.1.1.97</ecNumber>
    </recommendedName>
</protein>
<dbReference type="GO" id="GO:0051997">
    <property type="term" value="F:2-oxo-4-hydroxy-4-carboxy-5-ureidoimidazoline decarboxylase activity"/>
    <property type="evidence" value="ECO:0007669"/>
    <property type="project" value="UniProtKB-EC"/>
</dbReference>
<dbReference type="PANTHER" id="PTHR43466:SF1">
    <property type="entry name" value="2-OXO-4-HYDROXY-4-CARBOXY-5-UREIDOIMIDAZOLINE DECARBOXYLASE-RELATED"/>
    <property type="match status" value="1"/>
</dbReference>
<gene>
    <name evidence="8" type="primary">uraD</name>
    <name evidence="8" type="ORF">F8568_038670</name>
</gene>
<dbReference type="NCBIfam" id="NF010372">
    <property type="entry name" value="PRK13798.1"/>
    <property type="match status" value="1"/>
</dbReference>
<comment type="pathway">
    <text evidence="2">Purine metabolism; urate degradation; (S)-allantoin from urate: step 3/3.</text>
</comment>
<dbReference type="InterPro" id="IPR018020">
    <property type="entry name" value="OHCU_decarboxylase"/>
</dbReference>
<keyword evidence="5" id="KW-0210">Decarboxylase</keyword>
<dbReference type="InterPro" id="IPR017595">
    <property type="entry name" value="OHCU_decarboxylase-2"/>
</dbReference>
<dbReference type="EC" id="4.1.1.97" evidence="3"/>
<evidence type="ECO:0000256" key="5">
    <source>
        <dbReference type="ARBA" id="ARBA00022793"/>
    </source>
</evidence>
<dbReference type="Proteomes" id="UP000462055">
    <property type="component" value="Unassembled WGS sequence"/>
</dbReference>
<evidence type="ECO:0000256" key="1">
    <source>
        <dbReference type="ARBA" id="ARBA00001163"/>
    </source>
</evidence>
<dbReference type="GO" id="GO:0006144">
    <property type="term" value="P:purine nucleobase metabolic process"/>
    <property type="evidence" value="ECO:0007669"/>
    <property type="project" value="UniProtKB-KW"/>
</dbReference>
<comment type="catalytic activity">
    <reaction evidence="1">
        <text>5-hydroxy-2-oxo-4-ureido-2,5-dihydro-1H-imidazole-5-carboxylate + H(+) = (S)-allantoin + CO2</text>
        <dbReference type="Rhea" id="RHEA:26301"/>
        <dbReference type="ChEBI" id="CHEBI:15378"/>
        <dbReference type="ChEBI" id="CHEBI:15678"/>
        <dbReference type="ChEBI" id="CHEBI:16526"/>
        <dbReference type="ChEBI" id="CHEBI:58639"/>
        <dbReference type="EC" id="4.1.1.97"/>
    </reaction>
</comment>
<dbReference type="AlphaFoldDB" id="A0A6I4MV39"/>
<evidence type="ECO:0000313" key="9">
    <source>
        <dbReference type="Proteomes" id="UP000462055"/>
    </source>
</evidence>
<evidence type="ECO:0000256" key="4">
    <source>
        <dbReference type="ARBA" id="ARBA00022631"/>
    </source>
</evidence>
<evidence type="ECO:0000259" key="7">
    <source>
        <dbReference type="Pfam" id="PF09349"/>
    </source>
</evidence>
<dbReference type="SUPFAM" id="SSF158694">
    <property type="entry name" value="UraD-Like"/>
    <property type="match status" value="1"/>
</dbReference>
<reference evidence="8" key="1">
    <citation type="submission" date="2019-12" db="EMBL/GenBank/DDBJ databases">
        <title>Actinomadura physcomitrii sp. nov., a novel actinomycete isolated from moss [Physcomitrium sphaericum (Ludw) Fuernr].</title>
        <authorList>
            <person name="Zhuang X."/>
        </authorList>
    </citation>
    <scope>NUCLEOTIDE SEQUENCE [LARGE SCALE GENOMIC DNA]</scope>
    <source>
        <strain evidence="8">LD22</strain>
    </source>
</reference>
<evidence type="ECO:0000256" key="2">
    <source>
        <dbReference type="ARBA" id="ARBA00004754"/>
    </source>
</evidence>
<sequence>MGPVNPPFAGPCADGRRPAIGATHENTGVSGVTVRTSCLFTRSAVAVSTGGNDADGEVPVRGRLDVTEGGLLACCASRRWAAEVAAGRPYADLAELRAASATALADLDWADVEEALSAHPRIGERLRGGSREAAWSRGEQSGMDAAAVEVRTALADGNRAYEERFGHVFLICATGLGAAEMLAALRVRLRNDAAAERAAVRAELAKIVDLRLARLAAAPGAEGER</sequence>
<comment type="caution">
    <text evidence="8">The sequence shown here is derived from an EMBL/GenBank/DDBJ whole genome shotgun (WGS) entry which is preliminary data.</text>
</comment>
<organism evidence="8 9">
    <name type="scientific">Actinomadura physcomitrii</name>
    <dbReference type="NCBI Taxonomy" id="2650748"/>
    <lineage>
        <taxon>Bacteria</taxon>
        <taxon>Bacillati</taxon>
        <taxon>Actinomycetota</taxon>
        <taxon>Actinomycetes</taxon>
        <taxon>Streptosporangiales</taxon>
        <taxon>Thermomonosporaceae</taxon>
        <taxon>Actinomadura</taxon>
    </lineage>
</organism>
<name>A0A6I4MV39_9ACTN</name>
<evidence type="ECO:0000256" key="6">
    <source>
        <dbReference type="ARBA" id="ARBA00023239"/>
    </source>
</evidence>
<proteinExistence type="predicted"/>